<keyword evidence="1" id="KW-1133">Transmembrane helix</keyword>
<keyword evidence="3" id="KW-1185">Reference proteome</keyword>
<feature type="transmembrane region" description="Helical" evidence="1">
    <location>
        <begin position="185"/>
        <end position="208"/>
    </location>
</feature>
<dbReference type="RefSeq" id="WP_380053332.1">
    <property type="nucleotide sequence ID" value="NZ_JBHLTC010000036.1"/>
</dbReference>
<keyword evidence="1" id="KW-0812">Transmembrane</keyword>
<gene>
    <name evidence="2" type="ORF">ACFFGN_28180</name>
</gene>
<name>A0ABV6QTL5_9ACTN</name>
<accession>A0ABV6QTL5</accession>
<organism evidence="2 3">
    <name type="scientific">Kribbella deserti</name>
    <dbReference type="NCBI Taxonomy" id="1926257"/>
    <lineage>
        <taxon>Bacteria</taxon>
        <taxon>Bacillati</taxon>
        <taxon>Actinomycetota</taxon>
        <taxon>Actinomycetes</taxon>
        <taxon>Propionibacteriales</taxon>
        <taxon>Kribbellaceae</taxon>
        <taxon>Kribbella</taxon>
    </lineage>
</organism>
<dbReference type="Proteomes" id="UP001589890">
    <property type="component" value="Unassembled WGS sequence"/>
</dbReference>
<feature type="transmembrane region" description="Helical" evidence="1">
    <location>
        <begin position="99"/>
        <end position="122"/>
    </location>
</feature>
<evidence type="ECO:0000313" key="3">
    <source>
        <dbReference type="Proteomes" id="UP001589890"/>
    </source>
</evidence>
<feature type="transmembrane region" description="Helical" evidence="1">
    <location>
        <begin position="220"/>
        <end position="240"/>
    </location>
</feature>
<proteinExistence type="predicted"/>
<comment type="caution">
    <text evidence="2">The sequence shown here is derived from an EMBL/GenBank/DDBJ whole genome shotgun (WGS) entry which is preliminary data.</text>
</comment>
<sequence>MTATATVARPPRTTTTTAARRIVRFIAYALRAMLAGYWLLMVLGFALVGVGMHLVNGTIHESVWDYASQSPKYFSSAIGMVLMPSFFALMVAHGVTRRSFALAGSILLVLTATATTVLWVVVYQLEHVIFAWRDWPQELMNAHLFTKTSQAGLIFLEFFLLILTHQVAGWLIGTGFFRWGFWTGLALIPLGLVPVVAAELLLVAGWAGRVLLDAGWDRPSLLVSVPAVLLVSAAGLYLNYRLMRPIGLKQIK</sequence>
<feature type="transmembrane region" description="Helical" evidence="1">
    <location>
        <begin position="28"/>
        <end position="53"/>
    </location>
</feature>
<protein>
    <recommendedName>
        <fullName evidence="4">ABC transporter permease</fullName>
    </recommendedName>
</protein>
<feature type="transmembrane region" description="Helical" evidence="1">
    <location>
        <begin position="73"/>
        <end position="92"/>
    </location>
</feature>
<evidence type="ECO:0008006" key="4">
    <source>
        <dbReference type="Google" id="ProtNLM"/>
    </source>
</evidence>
<reference evidence="2 3" key="1">
    <citation type="submission" date="2024-09" db="EMBL/GenBank/DDBJ databases">
        <authorList>
            <person name="Sun Q."/>
            <person name="Mori K."/>
        </authorList>
    </citation>
    <scope>NUCLEOTIDE SEQUENCE [LARGE SCALE GENOMIC DNA]</scope>
    <source>
        <strain evidence="2 3">CGMCC 1.15906</strain>
    </source>
</reference>
<dbReference type="EMBL" id="JBHLTC010000036">
    <property type="protein sequence ID" value="MFC0627984.1"/>
    <property type="molecule type" value="Genomic_DNA"/>
</dbReference>
<evidence type="ECO:0000256" key="1">
    <source>
        <dbReference type="SAM" id="Phobius"/>
    </source>
</evidence>
<keyword evidence="1" id="KW-0472">Membrane</keyword>
<feature type="transmembrane region" description="Helical" evidence="1">
    <location>
        <begin position="153"/>
        <end position="173"/>
    </location>
</feature>
<evidence type="ECO:0000313" key="2">
    <source>
        <dbReference type="EMBL" id="MFC0627984.1"/>
    </source>
</evidence>